<dbReference type="OrthoDB" id="114108at2"/>
<dbReference type="RefSeq" id="WP_152576911.1">
    <property type="nucleotide sequence ID" value="NZ_JAATJI010000001.1"/>
</dbReference>
<keyword evidence="5" id="KW-0472">Membrane</keyword>
<dbReference type="Pfam" id="PF00535">
    <property type="entry name" value="Glycos_transf_2"/>
    <property type="match status" value="1"/>
</dbReference>
<evidence type="ECO:0000256" key="3">
    <source>
        <dbReference type="ARBA" id="ARBA00022676"/>
    </source>
</evidence>
<reference evidence="7 8" key="1">
    <citation type="submission" date="2019-09" db="EMBL/GenBank/DDBJ databases">
        <title>Polymorphobacter sp. isolated from a lake in China.</title>
        <authorList>
            <person name="Liu Z."/>
        </authorList>
    </citation>
    <scope>NUCLEOTIDE SEQUENCE [LARGE SCALE GENOMIC DNA]</scope>
    <source>
        <strain evidence="7 8">D40P</strain>
    </source>
</reference>
<evidence type="ECO:0000313" key="7">
    <source>
        <dbReference type="EMBL" id="MQT16521.1"/>
    </source>
</evidence>
<dbReference type="PANTHER" id="PTHR43646:SF2">
    <property type="entry name" value="GLYCOSYLTRANSFERASE 2-LIKE DOMAIN-CONTAINING PROTEIN"/>
    <property type="match status" value="1"/>
</dbReference>
<dbReference type="Proteomes" id="UP000481327">
    <property type="component" value="Unassembled WGS sequence"/>
</dbReference>
<dbReference type="GO" id="GO:0016757">
    <property type="term" value="F:glycosyltransferase activity"/>
    <property type="evidence" value="ECO:0007669"/>
    <property type="project" value="UniProtKB-KW"/>
</dbReference>
<keyword evidence="3" id="KW-0328">Glycosyltransferase</keyword>
<feature type="domain" description="Glycosyltransferase 2-like" evidence="6">
    <location>
        <begin position="23"/>
        <end position="161"/>
    </location>
</feature>
<evidence type="ECO:0000256" key="4">
    <source>
        <dbReference type="ARBA" id="ARBA00022679"/>
    </source>
</evidence>
<accession>A0A7C9KHJ6</accession>
<comment type="caution">
    <text evidence="7">The sequence shown here is derived from an EMBL/GenBank/DDBJ whole genome shotgun (WGS) entry which is preliminary data.</text>
</comment>
<sequence length="318" mass="35145">MTAPASAAETDLPPHRHAAPRVSVIIPHLNTPDLLARCLTSVIAQRLDGGGFEVLVVDNGSHTPLGDVAARFPGVRFLAEPRPGPGLARNRGIAAARAPILAFIDADCRADDGWLQAAVTAVAADPDRAVVGGDVRIETRDPRCFTPVEAYESVFGFRQRMYIEKRQFSVTANLAMAARVFPAVGPFGGIDIAEDLDWGQRAHAAGFVTRFVPQMRVWHPARADFPALARKWQRHINHEYHDHLAADRPRWRWQARAAMLLVSILPDAGRCLVSDRLDGLANRWKAVTMLARIRLFRAREMLHIANTAQVSGAEFWNR</sequence>
<evidence type="ECO:0000313" key="8">
    <source>
        <dbReference type="Proteomes" id="UP000481327"/>
    </source>
</evidence>
<keyword evidence="4 7" id="KW-0808">Transferase</keyword>
<gene>
    <name evidence="7" type="ORF">F3168_04515</name>
</gene>
<dbReference type="EMBL" id="WIOL01000001">
    <property type="protein sequence ID" value="MQT16521.1"/>
    <property type="molecule type" value="Genomic_DNA"/>
</dbReference>
<protein>
    <submittedName>
        <fullName evidence="7">Glycosyltransferase</fullName>
    </submittedName>
</protein>
<dbReference type="InterPro" id="IPR001173">
    <property type="entry name" value="Glyco_trans_2-like"/>
</dbReference>
<dbReference type="PANTHER" id="PTHR43646">
    <property type="entry name" value="GLYCOSYLTRANSFERASE"/>
    <property type="match status" value="1"/>
</dbReference>
<keyword evidence="2" id="KW-1003">Cell membrane</keyword>
<evidence type="ECO:0000256" key="5">
    <source>
        <dbReference type="ARBA" id="ARBA00023136"/>
    </source>
</evidence>
<evidence type="ECO:0000259" key="6">
    <source>
        <dbReference type="Pfam" id="PF00535"/>
    </source>
</evidence>
<dbReference type="GO" id="GO:0005886">
    <property type="term" value="C:plasma membrane"/>
    <property type="evidence" value="ECO:0007669"/>
    <property type="project" value="UniProtKB-SubCell"/>
</dbReference>
<dbReference type="AlphaFoldDB" id="A0A7C9KHJ6"/>
<dbReference type="Gene3D" id="3.90.550.10">
    <property type="entry name" value="Spore Coat Polysaccharide Biosynthesis Protein SpsA, Chain A"/>
    <property type="match status" value="1"/>
</dbReference>
<evidence type="ECO:0000256" key="1">
    <source>
        <dbReference type="ARBA" id="ARBA00004236"/>
    </source>
</evidence>
<proteinExistence type="predicted"/>
<organism evidence="7 8">
    <name type="scientific">Sandarakinorhabdus fusca</name>
    <dbReference type="NCBI Taxonomy" id="1439888"/>
    <lineage>
        <taxon>Bacteria</taxon>
        <taxon>Pseudomonadati</taxon>
        <taxon>Pseudomonadota</taxon>
        <taxon>Alphaproteobacteria</taxon>
        <taxon>Sphingomonadales</taxon>
        <taxon>Sphingosinicellaceae</taxon>
        <taxon>Sandarakinorhabdus</taxon>
    </lineage>
</organism>
<dbReference type="SUPFAM" id="SSF53448">
    <property type="entry name" value="Nucleotide-diphospho-sugar transferases"/>
    <property type="match status" value="1"/>
</dbReference>
<dbReference type="InterPro" id="IPR029044">
    <property type="entry name" value="Nucleotide-diphossugar_trans"/>
</dbReference>
<comment type="subcellular location">
    <subcellularLocation>
        <location evidence="1">Cell membrane</location>
    </subcellularLocation>
</comment>
<name>A0A7C9KHJ6_9SPHN</name>
<keyword evidence="8" id="KW-1185">Reference proteome</keyword>
<evidence type="ECO:0000256" key="2">
    <source>
        <dbReference type="ARBA" id="ARBA00022475"/>
    </source>
</evidence>